<keyword evidence="2" id="KW-0378">Hydrolase</keyword>
<dbReference type="InterPro" id="IPR021109">
    <property type="entry name" value="Peptidase_aspartic_dom_sf"/>
</dbReference>
<protein>
    <submittedName>
        <fullName evidence="2">Retropepsin-like aspartic protease</fullName>
        <ecNumber evidence="2">3.4.23.-</ecNumber>
    </submittedName>
</protein>
<dbReference type="AlphaFoldDB" id="A0AAU7EBM5"/>
<evidence type="ECO:0000313" key="3">
    <source>
        <dbReference type="Proteomes" id="UP001224325"/>
    </source>
</evidence>
<feature type="signal peptide" evidence="1">
    <location>
        <begin position="1"/>
        <end position="25"/>
    </location>
</feature>
<dbReference type="GO" id="GO:0016787">
    <property type="term" value="F:hydrolase activity"/>
    <property type="evidence" value="ECO:0007669"/>
    <property type="project" value="UniProtKB-KW"/>
</dbReference>
<dbReference type="EC" id="3.4.23.-" evidence="2"/>
<sequence length="424" mass="47881">MKTGISKHLAVVALLLIGFTLSGNAQSSELIEIHKLIKQKDFFKAMEYYKQKREAIPTGYGLVIEATLDNAFNNLEASDRKIAELMKKTYLIPDSLMLQLYRLKEDNAVKLFKYKEAKEAVSIILDQYKPLVDENEISDLENNNKIWTALENEPPQHVIINNDNRIKIKKDKAGLNNLSVVVANDSLDFVFDTGANISTTIKSIAQKLNMKIIPSDIQVGSITGIKVNAQLAVCKELKINNIIVKNAIFLVFDDKDMAFPQIDYQIYGIIGFPIISAMKEIQITHDGYFIVPQTETTLFGDSNMALNGLTPLIYIDGKHYTFDTGADSSMLYHPYYIENKIEIDKNHKIEPISFGGAGGHKQFDGFKIDAVFNILGKEVILNNIDLLKEPLGDKQKVYGNIGQDFIQKFEKMTLNFSKMFIKFD</sequence>
<keyword evidence="3" id="KW-1185">Reference proteome</keyword>
<evidence type="ECO:0000313" key="2">
    <source>
        <dbReference type="EMBL" id="XBL12994.1"/>
    </source>
</evidence>
<dbReference type="Pfam" id="PF13650">
    <property type="entry name" value="Asp_protease_2"/>
    <property type="match status" value="1"/>
</dbReference>
<gene>
    <name evidence="2" type="ORF">QLS71_011725</name>
</gene>
<proteinExistence type="predicted"/>
<dbReference type="RefSeq" id="WP_308993442.1">
    <property type="nucleotide sequence ID" value="NZ_CP155618.1"/>
</dbReference>
<organism evidence="2 3">
    <name type="scientific">Mariniflexile litorale</name>
    <dbReference type="NCBI Taxonomy" id="3045158"/>
    <lineage>
        <taxon>Bacteria</taxon>
        <taxon>Pseudomonadati</taxon>
        <taxon>Bacteroidota</taxon>
        <taxon>Flavobacteriia</taxon>
        <taxon>Flavobacteriales</taxon>
        <taxon>Flavobacteriaceae</taxon>
        <taxon>Mariniflexile</taxon>
    </lineage>
</organism>
<reference evidence="2" key="1">
    <citation type="submission" date="2024-04" db="EMBL/GenBank/DDBJ databases">
        <title>Mariniflexile litorale, isolated from the shallow sediments of the Sea of Japan.</title>
        <authorList>
            <person name="Romanenko L."/>
            <person name="Isaeva M."/>
        </authorList>
    </citation>
    <scope>NUCLEOTIDE SEQUENCE [LARGE SCALE GENOMIC DNA]</scope>
    <source>
        <strain evidence="2">KMM 9835</strain>
    </source>
</reference>
<name>A0AAU7EBM5_9FLAO</name>
<dbReference type="Gene3D" id="2.40.70.10">
    <property type="entry name" value="Acid Proteases"/>
    <property type="match status" value="2"/>
</dbReference>
<dbReference type="EMBL" id="CP155618">
    <property type="protein sequence ID" value="XBL12994.1"/>
    <property type="molecule type" value="Genomic_DNA"/>
</dbReference>
<dbReference type="KEGG" id="mlil:QLS71_011725"/>
<feature type="chain" id="PRO_5043873674" evidence="1">
    <location>
        <begin position="26"/>
        <end position="424"/>
    </location>
</feature>
<evidence type="ECO:0000256" key="1">
    <source>
        <dbReference type="SAM" id="SignalP"/>
    </source>
</evidence>
<dbReference type="Proteomes" id="UP001224325">
    <property type="component" value="Chromosome"/>
</dbReference>
<keyword evidence="1" id="KW-0732">Signal</keyword>
<accession>A0AAU7EBM5</accession>